<name>A0A431WQD8_9GAMM</name>
<dbReference type="SUPFAM" id="SSF55658">
    <property type="entry name" value="L9 N-domain-like"/>
    <property type="match status" value="1"/>
</dbReference>
<dbReference type="Pfam" id="PF01693">
    <property type="entry name" value="Cauli_VI"/>
    <property type="match status" value="1"/>
</dbReference>
<reference evidence="3 4" key="1">
    <citation type="submission" date="2018-12" db="EMBL/GenBank/DDBJ databases">
        <authorList>
            <person name="Yu L."/>
        </authorList>
    </citation>
    <scope>NUCLEOTIDE SEQUENCE [LARGE SCALE GENOMIC DNA]</scope>
    <source>
        <strain evidence="3 4">HAW-EB2</strain>
    </source>
</reference>
<keyword evidence="1" id="KW-0812">Transmembrane</keyword>
<sequence>MKKVKQTLKSHYPFYVVFVGAIVGIVKSYREAKQRTEGYPYGRCEGFHTLKEAQDTFNRHANSLRDPNAEFKWDFTAPPRGNNC</sequence>
<keyword evidence="4" id="KW-1185">Reference proteome</keyword>
<organism evidence="3 4">
    <name type="scientific">Shewanella canadensis</name>
    <dbReference type="NCBI Taxonomy" id="271096"/>
    <lineage>
        <taxon>Bacteria</taxon>
        <taxon>Pseudomonadati</taxon>
        <taxon>Pseudomonadota</taxon>
        <taxon>Gammaproteobacteria</taxon>
        <taxon>Alteromonadales</taxon>
        <taxon>Shewanellaceae</taxon>
        <taxon>Shewanella</taxon>
    </lineage>
</organism>
<accession>A0A431WQD8</accession>
<protein>
    <recommendedName>
        <fullName evidence="2">Ribonuclease H1 N-terminal domain-containing protein</fullName>
    </recommendedName>
</protein>
<comment type="caution">
    <text evidence="3">The sequence shown here is derived from an EMBL/GenBank/DDBJ whole genome shotgun (WGS) entry which is preliminary data.</text>
</comment>
<evidence type="ECO:0000313" key="3">
    <source>
        <dbReference type="EMBL" id="RTR37673.1"/>
    </source>
</evidence>
<dbReference type="Gene3D" id="3.40.970.10">
    <property type="entry name" value="Ribonuclease H1, N-terminal domain"/>
    <property type="match status" value="1"/>
</dbReference>
<dbReference type="InterPro" id="IPR009027">
    <property type="entry name" value="Ribosomal_bL9/RNase_H1_N"/>
</dbReference>
<evidence type="ECO:0000259" key="2">
    <source>
        <dbReference type="Pfam" id="PF01693"/>
    </source>
</evidence>
<dbReference type="OrthoDB" id="7845843at2"/>
<dbReference type="Proteomes" id="UP000267448">
    <property type="component" value="Unassembled WGS sequence"/>
</dbReference>
<dbReference type="InterPro" id="IPR037056">
    <property type="entry name" value="RNase_H1_N_sf"/>
</dbReference>
<dbReference type="RefSeq" id="WP_126521373.1">
    <property type="nucleotide sequence ID" value="NZ_RXNU01000010.1"/>
</dbReference>
<dbReference type="AlphaFoldDB" id="A0A431WQD8"/>
<keyword evidence="1" id="KW-0472">Membrane</keyword>
<dbReference type="InterPro" id="IPR011320">
    <property type="entry name" value="RNase_H1_N"/>
</dbReference>
<feature type="domain" description="Ribonuclease H1 N-terminal" evidence="2">
    <location>
        <begin position="13"/>
        <end position="55"/>
    </location>
</feature>
<proteinExistence type="predicted"/>
<dbReference type="EMBL" id="RXNU01000010">
    <property type="protein sequence ID" value="RTR37673.1"/>
    <property type="molecule type" value="Genomic_DNA"/>
</dbReference>
<gene>
    <name evidence="3" type="ORF">EKG38_16770</name>
</gene>
<evidence type="ECO:0000256" key="1">
    <source>
        <dbReference type="SAM" id="Phobius"/>
    </source>
</evidence>
<evidence type="ECO:0000313" key="4">
    <source>
        <dbReference type="Proteomes" id="UP000267448"/>
    </source>
</evidence>
<keyword evidence="1" id="KW-1133">Transmembrane helix</keyword>
<feature type="transmembrane region" description="Helical" evidence="1">
    <location>
        <begin position="12"/>
        <end position="29"/>
    </location>
</feature>